<dbReference type="Gene3D" id="2.60.40.1090">
    <property type="entry name" value="Fimbrial-type adhesion domain"/>
    <property type="match status" value="1"/>
</dbReference>
<name>A0A9E6TSB0_9PSED</name>
<evidence type="ECO:0000313" key="7">
    <source>
        <dbReference type="EMBL" id="QXI28392.1"/>
    </source>
</evidence>
<dbReference type="Pfam" id="PF00419">
    <property type="entry name" value="Fimbrial"/>
    <property type="match status" value="1"/>
</dbReference>
<dbReference type="PANTHER" id="PTHR33420">
    <property type="entry name" value="FIMBRIAL SUBUNIT ELFA-RELATED"/>
    <property type="match status" value="1"/>
</dbReference>
<organism evidence="7 8">
    <name type="scientific">Pseudomonas vanderleydeniana</name>
    <dbReference type="NCBI Taxonomy" id="2745495"/>
    <lineage>
        <taxon>Bacteria</taxon>
        <taxon>Pseudomonadati</taxon>
        <taxon>Pseudomonadota</taxon>
        <taxon>Gammaproteobacteria</taxon>
        <taxon>Pseudomonadales</taxon>
        <taxon>Pseudomonadaceae</taxon>
        <taxon>Pseudomonas</taxon>
    </lineage>
</organism>
<keyword evidence="8" id="KW-1185">Reference proteome</keyword>
<evidence type="ECO:0000313" key="8">
    <source>
        <dbReference type="Proteomes" id="UP000634530"/>
    </source>
</evidence>
<dbReference type="AlphaFoldDB" id="A0A9E6TSB0"/>
<dbReference type="EMBL" id="CP077093">
    <property type="protein sequence ID" value="QXI28392.1"/>
    <property type="molecule type" value="Genomic_DNA"/>
</dbReference>
<evidence type="ECO:0000256" key="5">
    <source>
        <dbReference type="SAM" id="SignalP"/>
    </source>
</evidence>
<feature type="domain" description="Fimbrial-type adhesion" evidence="6">
    <location>
        <begin position="187"/>
        <end position="321"/>
    </location>
</feature>
<dbReference type="KEGG" id="pvw:HU752_000040"/>
<feature type="chain" id="PRO_5039200458" evidence="5">
    <location>
        <begin position="24"/>
        <end position="322"/>
    </location>
</feature>
<dbReference type="GO" id="GO:0043709">
    <property type="term" value="P:cell adhesion involved in single-species biofilm formation"/>
    <property type="evidence" value="ECO:0007669"/>
    <property type="project" value="TreeGrafter"/>
</dbReference>
<keyword evidence="4" id="KW-0281">Fimbrium</keyword>
<dbReference type="InterPro" id="IPR000259">
    <property type="entry name" value="Adhesion_dom_fimbrial"/>
</dbReference>
<dbReference type="Gene3D" id="2.60.40.3310">
    <property type="match status" value="1"/>
</dbReference>
<feature type="signal peptide" evidence="5">
    <location>
        <begin position="1"/>
        <end position="23"/>
    </location>
</feature>
<reference evidence="7 8" key="1">
    <citation type="journal article" date="2020" name="Microorganisms">
        <title>Reliable Identification of Environmental Pseudomonas Isolates Using the rpoD Gene.</title>
        <authorList>
            <consortium name="The Broad Institute Genome Sequencing Platform"/>
            <person name="Girard L."/>
            <person name="Lood C."/>
            <person name="Rokni-Zadeh H."/>
            <person name="van Noort V."/>
            <person name="Lavigne R."/>
            <person name="De Mot R."/>
        </authorList>
    </citation>
    <scope>NUCLEOTIDE SEQUENCE [LARGE SCALE GENOMIC DNA]</scope>
    <source>
        <strain evidence="7 8">RW8P3</strain>
    </source>
</reference>
<dbReference type="PANTHER" id="PTHR33420:SF3">
    <property type="entry name" value="FIMBRIAL SUBUNIT ELFA"/>
    <property type="match status" value="1"/>
</dbReference>
<dbReference type="RefSeq" id="WP_186687631.1">
    <property type="nucleotide sequence ID" value="NZ_CP077093.1"/>
</dbReference>
<evidence type="ECO:0000256" key="2">
    <source>
        <dbReference type="ARBA" id="ARBA00006671"/>
    </source>
</evidence>
<comment type="subcellular location">
    <subcellularLocation>
        <location evidence="1">Fimbrium</location>
    </subcellularLocation>
</comment>
<dbReference type="InterPro" id="IPR036937">
    <property type="entry name" value="Adhesion_dom_fimbrial_sf"/>
</dbReference>
<protein>
    <submittedName>
        <fullName evidence="7">Type 1 fimbrial protein</fullName>
    </submittedName>
</protein>
<dbReference type="GO" id="GO:0009289">
    <property type="term" value="C:pilus"/>
    <property type="evidence" value="ECO:0007669"/>
    <property type="project" value="UniProtKB-SubCell"/>
</dbReference>
<dbReference type="Proteomes" id="UP000634530">
    <property type="component" value="Chromosome"/>
</dbReference>
<evidence type="ECO:0000256" key="1">
    <source>
        <dbReference type="ARBA" id="ARBA00004561"/>
    </source>
</evidence>
<comment type="similarity">
    <text evidence="2">Belongs to the fimbrial protein family.</text>
</comment>
<dbReference type="InterPro" id="IPR008966">
    <property type="entry name" value="Adhesion_dom_sf"/>
</dbReference>
<sequence length="322" mass="34480">MKGSIRSITLLVTSLSLPTLAQAACDYYPNFRNAATFPSTITVPASLPVGGLIAKVSLSRPYPSGESRCSPSFPFQVTGRYAASDQVDLGPRLTGYRTNVPGVAVLIRQRSPEFHLFNSVNLHSYSGTETGLPWVIMHTMVEMEAHFYKIGNISAGTVPSGNLRQHFWQGRLIKTIALDNAVQFVVQSPTCDLAAGDVNRTINLDKIQLSNFTGNSAGKYNFEISATCSNASSVTFRFSGTPHSGDNYRFANTGTAPGVGLWLYSRIGGVESTIRANGTDSARTVPTSANRAVLPLGAAYWKVGTPGKGTLISTATVNITYN</sequence>
<gene>
    <name evidence="7" type="ORF">HU752_000040</name>
</gene>
<dbReference type="SUPFAM" id="SSF49401">
    <property type="entry name" value="Bacterial adhesins"/>
    <property type="match status" value="1"/>
</dbReference>
<reference evidence="7 8" key="2">
    <citation type="journal article" date="2021" name="Microorganisms">
        <title>The Ever-Expanding Pseudomonas Genus: Description of 43 New Species and Partition of the Pseudomonas putida Group.</title>
        <authorList>
            <person name="Girard L."/>
            <person name="Lood C."/>
            <person name="Hofte M."/>
            <person name="Vandamme P."/>
            <person name="Rokni-Zadeh H."/>
            <person name="van Noort V."/>
            <person name="Lavigne R."/>
            <person name="De Mot R."/>
        </authorList>
    </citation>
    <scope>NUCLEOTIDE SEQUENCE [LARGE SCALE GENOMIC DNA]</scope>
    <source>
        <strain evidence="7 8">RW8P3</strain>
    </source>
</reference>
<evidence type="ECO:0000256" key="4">
    <source>
        <dbReference type="ARBA" id="ARBA00023263"/>
    </source>
</evidence>
<keyword evidence="3 5" id="KW-0732">Signal</keyword>
<accession>A0A9E6TSB0</accession>
<evidence type="ECO:0000259" key="6">
    <source>
        <dbReference type="Pfam" id="PF00419"/>
    </source>
</evidence>
<proteinExistence type="inferred from homology"/>
<evidence type="ECO:0000256" key="3">
    <source>
        <dbReference type="ARBA" id="ARBA00022729"/>
    </source>
</evidence>
<dbReference type="InterPro" id="IPR050263">
    <property type="entry name" value="Bact_Fimbrial_Adh_Pro"/>
</dbReference>